<feature type="region of interest" description="Disordered" evidence="1">
    <location>
        <begin position="313"/>
        <end position="397"/>
    </location>
</feature>
<evidence type="ECO:0000313" key="2">
    <source>
        <dbReference type="EnsemblPlants" id="LPERR01G30930.1"/>
    </source>
</evidence>
<dbReference type="Proteomes" id="UP000032180">
    <property type="component" value="Chromosome 1"/>
</dbReference>
<reference evidence="2 3" key="1">
    <citation type="submission" date="2012-08" db="EMBL/GenBank/DDBJ databases">
        <title>Oryza genome evolution.</title>
        <authorList>
            <person name="Wing R.A."/>
        </authorList>
    </citation>
    <scope>NUCLEOTIDE SEQUENCE</scope>
</reference>
<keyword evidence="3" id="KW-1185">Reference proteome</keyword>
<name>A0A0D9V7D4_9ORYZ</name>
<reference evidence="2" key="3">
    <citation type="submission" date="2015-04" db="UniProtKB">
        <authorList>
            <consortium name="EnsemblPlants"/>
        </authorList>
    </citation>
    <scope>IDENTIFICATION</scope>
</reference>
<feature type="compositionally biased region" description="Basic and acidic residues" evidence="1">
    <location>
        <begin position="1"/>
        <end position="10"/>
    </location>
</feature>
<proteinExistence type="predicted"/>
<protein>
    <submittedName>
        <fullName evidence="2">Uncharacterized protein</fullName>
    </submittedName>
</protein>
<accession>A0A0D9V7D4</accession>
<reference evidence="3" key="2">
    <citation type="submission" date="2013-12" db="EMBL/GenBank/DDBJ databases">
        <authorList>
            <person name="Yu Y."/>
            <person name="Lee S."/>
            <person name="de Baynast K."/>
            <person name="Wissotski M."/>
            <person name="Liu L."/>
            <person name="Talag J."/>
            <person name="Goicoechea J."/>
            <person name="Angelova A."/>
            <person name="Jetty R."/>
            <person name="Kudrna D."/>
            <person name="Golser W."/>
            <person name="Rivera L."/>
            <person name="Zhang J."/>
            <person name="Wing R."/>
        </authorList>
    </citation>
    <scope>NUCLEOTIDE SEQUENCE</scope>
</reference>
<evidence type="ECO:0000313" key="3">
    <source>
        <dbReference type="Proteomes" id="UP000032180"/>
    </source>
</evidence>
<feature type="region of interest" description="Disordered" evidence="1">
    <location>
        <begin position="1"/>
        <end position="22"/>
    </location>
</feature>
<feature type="compositionally biased region" description="Basic and acidic residues" evidence="1">
    <location>
        <begin position="325"/>
        <end position="334"/>
    </location>
</feature>
<organism evidence="2 3">
    <name type="scientific">Leersia perrieri</name>
    <dbReference type="NCBI Taxonomy" id="77586"/>
    <lineage>
        <taxon>Eukaryota</taxon>
        <taxon>Viridiplantae</taxon>
        <taxon>Streptophyta</taxon>
        <taxon>Embryophyta</taxon>
        <taxon>Tracheophyta</taxon>
        <taxon>Spermatophyta</taxon>
        <taxon>Magnoliopsida</taxon>
        <taxon>Liliopsida</taxon>
        <taxon>Poales</taxon>
        <taxon>Poaceae</taxon>
        <taxon>BOP clade</taxon>
        <taxon>Oryzoideae</taxon>
        <taxon>Oryzeae</taxon>
        <taxon>Oryzinae</taxon>
        <taxon>Leersia</taxon>
    </lineage>
</organism>
<dbReference type="Gramene" id="LPERR01G30930.1">
    <property type="protein sequence ID" value="LPERR01G30930.1"/>
    <property type="gene ID" value="LPERR01G30930"/>
</dbReference>
<feature type="compositionally biased region" description="Basic residues" evidence="1">
    <location>
        <begin position="358"/>
        <end position="367"/>
    </location>
</feature>
<sequence>MGRGRGDHRVPPPRAVGDLRPRVSAPQAQVALDAKGNRLTAHGSNAQPAGRPATGVRVATAWRVADGAVSRAAAIKYVARLAAVSTVPDCQCACGHAIAMWQVSTTPGWPIWCLIVYDALVSSTDRDSVKMKRTALSQHLHLEPLIQGSEHVLHEIVTFRSGSDGRRRGAIRAPDEAVLVAAGAGAEAAAALEAVPLVAAVAAAAEHVSLAAAPAAGGEGGCAGSGYDAPELAGLVEAADLLGATEVAAADEDLREGDAARAREERGELLEVARVHGEVPLVDGGAEAPQDGAHGAAVLIGGADDVERGEVEHHPAAGLGRGGRRRLEGADRAEGGGSDADAVEDADGGGAGRGVGRQLRRRRRGRRVVGEEESLEVLEGRGGEGQARRGGGESGAG</sequence>
<feature type="compositionally biased region" description="Basic and acidic residues" evidence="1">
    <location>
        <begin position="378"/>
        <end position="391"/>
    </location>
</feature>
<dbReference type="AlphaFoldDB" id="A0A0D9V7D4"/>
<dbReference type="HOGENOM" id="CLU_695149_0_0_1"/>
<dbReference type="EnsemblPlants" id="LPERR01G30930.1">
    <property type="protein sequence ID" value="LPERR01G30930.1"/>
    <property type="gene ID" value="LPERR01G30930"/>
</dbReference>
<evidence type="ECO:0000256" key="1">
    <source>
        <dbReference type="SAM" id="MobiDB-lite"/>
    </source>
</evidence>